<organism evidence="1 2">
    <name type="scientific">Citrobacter youngae ATCC 29220</name>
    <dbReference type="NCBI Taxonomy" id="500640"/>
    <lineage>
        <taxon>Bacteria</taxon>
        <taxon>Pseudomonadati</taxon>
        <taxon>Pseudomonadota</taxon>
        <taxon>Gammaproteobacteria</taxon>
        <taxon>Enterobacterales</taxon>
        <taxon>Enterobacteriaceae</taxon>
        <taxon>Citrobacter</taxon>
        <taxon>Citrobacter freundii complex</taxon>
    </lineage>
</organism>
<accession>D4B644</accession>
<reference evidence="1 2" key="1">
    <citation type="submission" date="2010-02" db="EMBL/GenBank/DDBJ databases">
        <authorList>
            <person name="Weinstock G."/>
            <person name="Sodergren E."/>
            <person name="Clifton S."/>
            <person name="Fulton L."/>
            <person name="Fulton B."/>
            <person name="Courtney L."/>
            <person name="Fronick C."/>
            <person name="Harrison M."/>
            <person name="Strong C."/>
            <person name="Farmer C."/>
            <person name="Delahaunty K."/>
            <person name="Markovic C."/>
            <person name="Hall O."/>
            <person name="Minx P."/>
            <person name="Tomlinson C."/>
            <person name="Mitreva M."/>
            <person name="Nelson J."/>
            <person name="Hou S."/>
            <person name="Wollam A."/>
            <person name="Pepin K.H."/>
            <person name="Johnson M."/>
            <person name="Bhonagiri V."/>
            <person name="Zhang X."/>
            <person name="Suruliraj S."/>
            <person name="Warren W."/>
            <person name="Chinwalla A."/>
            <person name="Mardis E.R."/>
            <person name="Wilson R.K."/>
        </authorList>
    </citation>
    <scope>NUCLEOTIDE SEQUENCE [LARGE SCALE GENOMIC DNA]</scope>
    <source>
        <strain evidence="1 2">ATCC 29220</strain>
    </source>
</reference>
<evidence type="ECO:0000313" key="2">
    <source>
        <dbReference type="Proteomes" id="UP000003880"/>
    </source>
</evidence>
<protein>
    <submittedName>
        <fullName evidence="1">Uncharacterized protein</fullName>
    </submittedName>
</protein>
<dbReference type="EMBL" id="ABWL02000002">
    <property type="protein sequence ID" value="EFE10503.1"/>
    <property type="molecule type" value="Genomic_DNA"/>
</dbReference>
<gene>
    <name evidence="1" type="ORF">CIT292_06679</name>
</gene>
<proteinExistence type="predicted"/>
<evidence type="ECO:0000313" key="1">
    <source>
        <dbReference type="EMBL" id="EFE10503.1"/>
    </source>
</evidence>
<dbReference type="AlphaFoldDB" id="D4B644"/>
<name>D4B644_9ENTR</name>
<comment type="caution">
    <text evidence="1">The sequence shown here is derived from an EMBL/GenBank/DDBJ whole genome shotgun (WGS) entry which is preliminary data.</text>
</comment>
<dbReference type="Proteomes" id="UP000003880">
    <property type="component" value="Unassembled WGS sequence"/>
</dbReference>
<sequence length="41" mass="4929">MNGKHKKERRRMRYAYPAYNSNYCRPDNMFNCLCHMSGGNI</sequence>
<dbReference type="HOGENOM" id="CLU_3267745_0_0_6"/>